<protein>
    <recommendedName>
        <fullName evidence="2">F-box domain-containing protein</fullName>
    </recommendedName>
</protein>
<dbReference type="SUPFAM" id="SSF81383">
    <property type="entry name" value="F-box domain"/>
    <property type="match status" value="1"/>
</dbReference>
<dbReference type="Proteomes" id="UP000799779">
    <property type="component" value="Unassembled WGS sequence"/>
</dbReference>
<accession>A0A6A5WQM1</accession>
<dbReference type="AlphaFoldDB" id="A0A6A5WQM1"/>
<dbReference type="Gene3D" id="3.80.10.10">
    <property type="entry name" value="Ribonuclease Inhibitor"/>
    <property type="match status" value="1"/>
</dbReference>
<feature type="domain" description="F-box" evidence="2">
    <location>
        <begin position="12"/>
        <end position="58"/>
    </location>
</feature>
<dbReference type="InterPro" id="IPR001810">
    <property type="entry name" value="F-box_dom"/>
</dbReference>
<name>A0A6A5WQM1_9PLEO</name>
<evidence type="ECO:0000259" key="2">
    <source>
        <dbReference type="PROSITE" id="PS50181"/>
    </source>
</evidence>
<keyword evidence="4" id="KW-1185">Reference proteome</keyword>
<dbReference type="InterPro" id="IPR036047">
    <property type="entry name" value="F-box-like_dom_sf"/>
</dbReference>
<proteinExistence type="predicted"/>
<evidence type="ECO:0000313" key="4">
    <source>
        <dbReference type="Proteomes" id="UP000799779"/>
    </source>
</evidence>
<gene>
    <name evidence="3" type="ORF">P154DRAFT_72444</name>
</gene>
<dbReference type="EMBL" id="ML977570">
    <property type="protein sequence ID" value="KAF2003827.1"/>
    <property type="molecule type" value="Genomic_DNA"/>
</dbReference>
<organism evidence="3 4">
    <name type="scientific">Amniculicola lignicola CBS 123094</name>
    <dbReference type="NCBI Taxonomy" id="1392246"/>
    <lineage>
        <taxon>Eukaryota</taxon>
        <taxon>Fungi</taxon>
        <taxon>Dikarya</taxon>
        <taxon>Ascomycota</taxon>
        <taxon>Pezizomycotina</taxon>
        <taxon>Dothideomycetes</taxon>
        <taxon>Pleosporomycetidae</taxon>
        <taxon>Pleosporales</taxon>
        <taxon>Amniculicolaceae</taxon>
        <taxon>Amniculicola</taxon>
    </lineage>
</organism>
<dbReference type="Gene3D" id="1.20.1280.50">
    <property type="match status" value="1"/>
</dbReference>
<dbReference type="OrthoDB" id="5425556at2759"/>
<feature type="region of interest" description="Disordered" evidence="1">
    <location>
        <begin position="88"/>
        <end position="108"/>
    </location>
</feature>
<evidence type="ECO:0000256" key="1">
    <source>
        <dbReference type="SAM" id="MobiDB-lite"/>
    </source>
</evidence>
<dbReference type="InterPro" id="IPR032675">
    <property type="entry name" value="LRR_dom_sf"/>
</dbReference>
<reference evidence="3" key="1">
    <citation type="journal article" date="2020" name="Stud. Mycol.">
        <title>101 Dothideomycetes genomes: a test case for predicting lifestyles and emergence of pathogens.</title>
        <authorList>
            <person name="Haridas S."/>
            <person name="Albert R."/>
            <person name="Binder M."/>
            <person name="Bloem J."/>
            <person name="Labutti K."/>
            <person name="Salamov A."/>
            <person name="Andreopoulos B."/>
            <person name="Baker S."/>
            <person name="Barry K."/>
            <person name="Bills G."/>
            <person name="Bluhm B."/>
            <person name="Cannon C."/>
            <person name="Castanera R."/>
            <person name="Culley D."/>
            <person name="Daum C."/>
            <person name="Ezra D."/>
            <person name="Gonzalez J."/>
            <person name="Henrissat B."/>
            <person name="Kuo A."/>
            <person name="Liang C."/>
            <person name="Lipzen A."/>
            <person name="Lutzoni F."/>
            <person name="Magnuson J."/>
            <person name="Mondo S."/>
            <person name="Nolan M."/>
            <person name="Ohm R."/>
            <person name="Pangilinan J."/>
            <person name="Park H.-J."/>
            <person name="Ramirez L."/>
            <person name="Alfaro M."/>
            <person name="Sun H."/>
            <person name="Tritt A."/>
            <person name="Yoshinaga Y."/>
            <person name="Zwiers L.-H."/>
            <person name="Turgeon B."/>
            <person name="Goodwin S."/>
            <person name="Spatafora J."/>
            <person name="Crous P."/>
            <person name="Grigoriev I."/>
        </authorList>
    </citation>
    <scope>NUCLEOTIDE SEQUENCE</scope>
    <source>
        <strain evidence="3">CBS 123094</strain>
    </source>
</reference>
<dbReference type="SUPFAM" id="SSF52047">
    <property type="entry name" value="RNI-like"/>
    <property type="match status" value="1"/>
</dbReference>
<dbReference type="Pfam" id="PF12937">
    <property type="entry name" value="F-box-like"/>
    <property type="match status" value="1"/>
</dbReference>
<dbReference type="PROSITE" id="PS50181">
    <property type="entry name" value="FBOX"/>
    <property type="match status" value="1"/>
</dbReference>
<sequence>MAQFCSQPTSMPQSILTFPPEIIVNILSFLPVPALLKFSQTCHYSHRLATSSLHTLSLGIHSTKVSGIISRLGATQFPRPKHIASAFTPPDYTASPPGPSLRSSYSTGNESAYLDEEDFEDNDPYRVTVLIPDAQSFTYTTLLNFHTALTRSILTRHGSTLRNLDLALWTLNLPVAKALCGLEALRSISLRIEDVPHVRAVPRSRVFSQRVEQREAWSLLTSNAKWAPRLNALRIEGGEMNGEQLATLLRKSRWCSELWLCKCSMIGTELWAFLGSEFEGRSDLKILGVMRCGGQIEDETLRIIGGMTSLQFLTLQGCHLYGVESEAVEEWNRDIWRIRECIPPQPRVEPGGESTLIEVDPAYLNAYGQ</sequence>
<evidence type="ECO:0000313" key="3">
    <source>
        <dbReference type="EMBL" id="KAF2003827.1"/>
    </source>
</evidence>